<dbReference type="Pfam" id="PF04531">
    <property type="entry name" value="Phage_holin_1"/>
    <property type="match status" value="1"/>
</dbReference>
<dbReference type="Proteomes" id="UP000824001">
    <property type="component" value="Unassembled WGS sequence"/>
</dbReference>
<evidence type="ECO:0000313" key="3">
    <source>
        <dbReference type="Proteomes" id="UP000824001"/>
    </source>
</evidence>
<organism evidence="2 3">
    <name type="scientific">Candidatus Scatomorpha merdipullorum</name>
    <dbReference type="NCBI Taxonomy" id="2840927"/>
    <lineage>
        <taxon>Bacteria</taxon>
        <taxon>Bacillati</taxon>
        <taxon>Bacillota</taxon>
        <taxon>Clostridia</taxon>
        <taxon>Eubacteriales</taxon>
        <taxon>Candidatus Scatomorpha</taxon>
    </lineage>
</organism>
<feature type="transmembrane region" description="Helical" evidence="1">
    <location>
        <begin position="45"/>
        <end position="63"/>
    </location>
</feature>
<name>A0A9D1FC04_9FIRM</name>
<sequence length="86" mass="9244">MINWQVRFKNRGFWLSLIPAALLLVQAFAALFGFELELEGIGARLLDLVNALFAVLALLGIVADPTTAGLGDSELALGYARPKEDG</sequence>
<evidence type="ECO:0000313" key="2">
    <source>
        <dbReference type="EMBL" id="HIS66194.1"/>
    </source>
</evidence>
<comment type="caution">
    <text evidence="2">The sequence shown here is derived from an EMBL/GenBank/DDBJ whole genome shotgun (WGS) entry which is preliminary data.</text>
</comment>
<dbReference type="InterPro" id="IPR006485">
    <property type="entry name" value="Phage-like_holin"/>
</dbReference>
<gene>
    <name evidence="2" type="ORF">IAC18_01395</name>
</gene>
<dbReference type="NCBIfam" id="TIGR01598">
    <property type="entry name" value="holin_phiLC3"/>
    <property type="match status" value="1"/>
</dbReference>
<evidence type="ECO:0000256" key="1">
    <source>
        <dbReference type="SAM" id="Phobius"/>
    </source>
</evidence>
<keyword evidence="1" id="KW-0812">Transmembrane</keyword>
<dbReference type="AlphaFoldDB" id="A0A9D1FC04"/>
<keyword evidence="1" id="KW-0472">Membrane</keyword>
<accession>A0A9D1FC04</accession>
<reference evidence="2" key="2">
    <citation type="journal article" date="2021" name="PeerJ">
        <title>Extensive microbial diversity within the chicken gut microbiome revealed by metagenomics and culture.</title>
        <authorList>
            <person name="Gilroy R."/>
            <person name="Ravi A."/>
            <person name="Getino M."/>
            <person name="Pursley I."/>
            <person name="Horton D.L."/>
            <person name="Alikhan N.F."/>
            <person name="Baker D."/>
            <person name="Gharbi K."/>
            <person name="Hall N."/>
            <person name="Watson M."/>
            <person name="Adriaenssens E.M."/>
            <person name="Foster-Nyarko E."/>
            <person name="Jarju S."/>
            <person name="Secka A."/>
            <person name="Antonio M."/>
            <person name="Oren A."/>
            <person name="Chaudhuri R.R."/>
            <person name="La Ragione R."/>
            <person name="Hildebrand F."/>
            <person name="Pallen M.J."/>
        </authorList>
    </citation>
    <scope>NUCLEOTIDE SEQUENCE</scope>
    <source>
        <strain evidence="2">ChiHjej10B9-9673</strain>
    </source>
</reference>
<proteinExistence type="predicted"/>
<dbReference type="EMBL" id="DVJK01000040">
    <property type="protein sequence ID" value="HIS66194.1"/>
    <property type="molecule type" value="Genomic_DNA"/>
</dbReference>
<reference evidence="2" key="1">
    <citation type="submission" date="2020-10" db="EMBL/GenBank/DDBJ databases">
        <authorList>
            <person name="Gilroy R."/>
        </authorList>
    </citation>
    <scope>NUCLEOTIDE SEQUENCE</scope>
    <source>
        <strain evidence="2">ChiHjej10B9-9673</strain>
    </source>
</reference>
<protein>
    <submittedName>
        <fullName evidence="2">Phage holin</fullName>
    </submittedName>
</protein>
<keyword evidence="1" id="KW-1133">Transmembrane helix</keyword>